<dbReference type="EMBL" id="JACDQQ010002239">
    <property type="protein sequence ID" value="MBA0087892.1"/>
    <property type="molecule type" value="Genomic_DNA"/>
</dbReference>
<dbReference type="SUPFAM" id="SSF53098">
    <property type="entry name" value="Ribonuclease H-like"/>
    <property type="match status" value="1"/>
</dbReference>
<dbReference type="InterPro" id="IPR001584">
    <property type="entry name" value="Integrase_cat-core"/>
</dbReference>
<dbReference type="InterPro" id="IPR012337">
    <property type="entry name" value="RNaseH-like_sf"/>
</dbReference>
<reference evidence="3" key="1">
    <citation type="submission" date="2020-06" db="EMBL/GenBank/DDBJ databases">
        <title>Legume-microbial interactions unlock mineral nutrients during tropical forest succession.</title>
        <authorList>
            <person name="Epihov D.Z."/>
        </authorList>
    </citation>
    <scope>NUCLEOTIDE SEQUENCE [LARGE SCALE GENOMIC DNA]</scope>
    <source>
        <strain evidence="3">Pan2503</strain>
    </source>
</reference>
<evidence type="ECO:0000259" key="2">
    <source>
        <dbReference type="PROSITE" id="PS50994"/>
    </source>
</evidence>
<comment type="caution">
    <text evidence="3">The sequence shown here is derived from an EMBL/GenBank/DDBJ whole genome shotgun (WGS) entry which is preliminary data.</text>
</comment>
<dbReference type="NCBIfam" id="NF033516">
    <property type="entry name" value="transpos_IS3"/>
    <property type="match status" value="1"/>
</dbReference>
<evidence type="ECO:0000256" key="1">
    <source>
        <dbReference type="SAM" id="MobiDB-lite"/>
    </source>
</evidence>
<accession>A0A7V8NUX3</accession>
<dbReference type="InterPro" id="IPR036397">
    <property type="entry name" value="RNaseH_sf"/>
</dbReference>
<evidence type="ECO:0000313" key="3">
    <source>
        <dbReference type="EMBL" id="MBA0087892.1"/>
    </source>
</evidence>
<proteinExistence type="predicted"/>
<dbReference type="PROSITE" id="PS50994">
    <property type="entry name" value="INTEGRASE"/>
    <property type="match status" value="1"/>
</dbReference>
<feature type="compositionally biased region" description="Basic and acidic residues" evidence="1">
    <location>
        <begin position="25"/>
        <end position="34"/>
    </location>
</feature>
<dbReference type="GO" id="GO:0003676">
    <property type="term" value="F:nucleic acid binding"/>
    <property type="evidence" value="ECO:0007669"/>
    <property type="project" value="InterPro"/>
</dbReference>
<keyword evidence="4" id="KW-1185">Reference proteome</keyword>
<dbReference type="AlphaFoldDB" id="A0A7V8NUX3"/>
<evidence type="ECO:0000313" key="4">
    <source>
        <dbReference type="Proteomes" id="UP000567293"/>
    </source>
</evidence>
<dbReference type="GO" id="GO:0015074">
    <property type="term" value="P:DNA integration"/>
    <property type="evidence" value="ECO:0007669"/>
    <property type="project" value="InterPro"/>
</dbReference>
<dbReference type="Pfam" id="PF13276">
    <property type="entry name" value="HTH_21"/>
    <property type="match status" value="1"/>
</dbReference>
<dbReference type="InterPro" id="IPR050900">
    <property type="entry name" value="Transposase_IS3/IS150/IS904"/>
</dbReference>
<dbReference type="Pfam" id="PF13333">
    <property type="entry name" value="rve_2"/>
    <property type="match status" value="1"/>
</dbReference>
<sequence length="319" mass="35962">MRSQDCGVGAHGWPPSARNRVPKGGSEKRTAAEKREYIRHCRPRGVSIAEGCRLMGIGRSTFYDMPDARALDLTIVAEMKTICDEFEAYGYRRVDAELRHRGIVVNAKKIRRLMREHALNPKQRRRFVATTDSDHNYPIFPNLAKNMKLDGPNQLWVADITYVTIATGFVYLAAILDAWSRRVVGYAISRSIDARLAVAALKAAISARNPPRGCVHHSDRGSQYASEDYRAVLQKHGLTGSMGRRGNPYDNAKVESFMKTLKVEAVYLMAYETFEDVTADLPRFIDEVYNTRRLHSALGYLSPAQYEDRHAQQPVKTAA</sequence>
<feature type="domain" description="Integrase catalytic" evidence="2">
    <location>
        <begin position="148"/>
        <end position="311"/>
    </location>
</feature>
<dbReference type="Gene3D" id="3.30.420.10">
    <property type="entry name" value="Ribonuclease H-like superfamily/Ribonuclease H"/>
    <property type="match status" value="1"/>
</dbReference>
<dbReference type="PANTHER" id="PTHR46889">
    <property type="entry name" value="TRANSPOSASE INSF FOR INSERTION SEQUENCE IS3B-RELATED"/>
    <property type="match status" value="1"/>
</dbReference>
<gene>
    <name evidence="3" type="ORF">HRJ53_23140</name>
</gene>
<dbReference type="Proteomes" id="UP000567293">
    <property type="component" value="Unassembled WGS sequence"/>
</dbReference>
<dbReference type="Pfam" id="PF00665">
    <property type="entry name" value="rve"/>
    <property type="match status" value="1"/>
</dbReference>
<organism evidence="3 4">
    <name type="scientific">Candidatus Acidiferrum panamense</name>
    <dbReference type="NCBI Taxonomy" id="2741543"/>
    <lineage>
        <taxon>Bacteria</taxon>
        <taxon>Pseudomonadati</taxon>
        <taxon>Acidobacteriota</taxon>
        <taxon>Terriglobia</taxon>
        <taxon>Candidatus Acidiferrales</taxon>
        <taxon>Candidatus Acidiferrum</taxon>
    </lineage>
</organism>
<protein>
    <submittedName>
        <fullName evidence="3">IS3 family transposase</fullName>
    </submittedName>
</protein>
<name>A0A7V8NUX3_9BACT</name>
<dbReference type="InterPro" id="IPR048020">
    <property type="entry name" value="Transpos_IS3"/>
</dbReference>
<dbReference type="PANTHER" id="PTHR46889:SF7">
    <property type="entry name" value="TRANSPOSASE FOR INSERTION SEQUENCE ELEMENT IS904"/>
    <property type="match status" value="1"/>
</dbReference>
<dbReference type="InterPro" id="IPR025948">
    <property type="entry name" value="HTH-like_dom"/>
</dbReference>
<feature type="region of interest" description="Disordered" evidence="1">
    <location>
        <begin position="1"/>
        <end position="34"/>
    </location>
</feature>